<dbReference type="SUPFAM" id="SSF54995">
    <property type="entry name" value="Ribosomal protein S6"/>
    <property type="match status" value="1"/>
</dbReference>
<dbReference type="AlphaFoldDB" id="A0A0W8E1X7"/>
<dbReference type="Pfam" id="PF01250">
    <property type="entry name" value="Ribosomal_S6"/>
    <property type="match status" value="1"/>
</dbReference>
<dbReference type="NCBIfam" id="TIGR00166">
    <property type="entry name" value="S6"/>
    <property type="match status" value="1"/>
</dbReference>
<dbReference type="CDD" id="cd00473">
    <property type="entry name" value="bS6"/>
    <property type="match status" value="1"/>
</dbReference>
<dbReference type="GO" id="GO:0005737">
    <property type="term" value="C:cytoplasm"/>
    <property type="evidence" value="ECO:0007669"/>
    <property type="project" value="UniProtKB-ARBA"/>
</dbReference>
<organism evidence="2">
    <name type="scientific">hydrocarbon metagenome</name>
    <dbReference type="NCBI Taxonomy" id="938273"/>
    <lineage>
        <taxon>unclassified sequences</taxon>
        <taxon>metagenomes</taxon>
        <taxon>ecological metagenomes</taxon>
    </lineage>
</organism>
<name>A0A0W8E1X7_9ZZZZ</name>
<accession>A0A0W8E1X7</accession>
<gene>
    <name evidence="2" type="ORF">ASZ90_019946</name>
</gene>
<dbReference type="InterPro" id="IPR020814">
    <property type="entry name" value="Ribosomal_S6_plastid/chlpt"/>
</dbReference>
<dbReference type="GO" id="GO:0070181">
    <property type="term" value="F:small ribosomal subunit rRNA binding"/>
    <property type="evidence" value="ECO:0007669"/>
    <property type="project" value="TreeGrafter"/>
</dbReference>
<dbReference type="HAMAP" id="MF_00360">
    <property type="entry name" value="Ribosomal_bS6"/>
    <property type="match status" value="1"/>
</dbReference>
<dbReference type="InterPro" id="IPR035980">
    <property type="entry name" value="Ribosomal_bS6_sf"/>
</dbReference>
<reference evidence="2" key="1">
    <citation type="journal article" date="2015" name="Proc. Natl. Acad. Sci. U.S.A.">
        <title>Networks of energetic and metabolic interactions define dynamics in microbial communities.</title>
        <authorList>
            <person name="Embree M."/>
            <person name="Liu J.K."/>
            <person name="Al-Bassam M.M."/>
            <person name="Zengler K."/>
        </authorList>
    </citation>
    <scope>NUCLEOTIDE SEQUENCE</scope>
</reference>
<proteinExistence type="inferred from homology"/>
<evidence type="ECO:0000313" key="2">
    <source>
        <dbReference type="EMBL" id="KUG02687.1"/>
    </source>
</evidence>
<comment type="caution">
    <text evidence="2">The sequence shown here is derived from an EMBL/GenBank/DDBJ whole genome shotgun (WGS) entry which is preliminary data.</text>
</comment>
<dbReference type="PANTHER" id="PTHR21011">
    <property type="entry name" value="MITOCHONDRIAL 28S RIBOSOMAL PROTEIN S6"/>
    <property type="match status" value="1"/>
</dbReference>
<dbReference type="GO" id="GO:0005840">
    <property type="term" value="C:ribosome"/>
    <property type="evidence" value="ECO:0007669"/>
    <property type="project" value="UniProtKB-KW"/>
</dbReference>
<evidence type="ECO:0000256" key="1">
    <source>
        <dbReference type="ARBA" id="ARBA00009512"/>
    </source>
</evidence>
<keyword evidence="2" id="KW-0689">Ribosomal protein</keyword>
<dbReference type="InterPro" id="IPR014717">
    <property type="entry name" value="Transl_elong_EF1B/ribsomal_bS6"/>
</dbReference>
<dbReference type="InterPro" id="IPR000529">
    <property type="entry name" value="Ribosomal_bS6"/>
</dbReference>
<keyword evidence="2" id="KW-0687">Ribonucleoprotein</keyword>
<sequence>MRTYEMMFILKPDLSEEDFTEAKERLQKIIADFGGEFTKELDGWGKKRLAYSIQDYSEGIYSVWHFNGETETINELDRVIKISDKFLRHMIIRLEE</sequence>
<dbReference type="EMBL" id="LNQE01001915">
    <property type="protein sequence ID" value="KUG02687.1"/>
    <property type="molecule type" value="Genomic_DNA"/>
</dbReference>
<dbReference type="GO" id="GO:0006412">
    <property type="term" value="P:translation"/>
    <property type="evidence" value="ECO:0007669"/>
    <property type="project" value="InterPro"/>
</dbReference>
<dbReference type="Gene3D" id="3.30.70.60">
    <property type="match status" value="1"/>
</dbReference>
<dbReference type="PANTHER" id="PTHR21011:SF1">
    <property type="entry name" value="SMALL RIBOSOMAL SUBUNIT PROTEIN BS6M"/>
    <property type="match status" value="1"/>
</dbReference>
<comment type="similarity">
    <text evidence="1">Belongs to the bacterial ribosomal protein bS6 family.</text>
</comment>
<protein>
    <submittedName>
        <fullName evidence="2">Ssu ribosomal protein s6p</fullName>
    </submittedName>
</protein>
<dbReference type="GO" id="GO:0003735">
    <property type="term" value="F:structural constituent of ribosome"/>
    <property type="evidence" value="ECO:0007669"/>
    <property type="project" value="InterPro"/>
</dbReference>